<proteinExistence type="predicted"/>
<evidence type="ECO:0000256" key="4">
    <source>
        <dbReference type="PROSITE-ProRule" id="PRU00134"/>
    </source>
</evidence>
<comment type="caution">
    <text evidence="6">The sequence shown here is derived from an EMBL/GenBank/DDBJ whole genome shotgun (WGS) entry which is preliminary data.</text>
</comment>
<evidence type="ECO:0000256" key="3">
    <source>
        <dbReference type="ARBA" id="ARBA00022833"/>
    </source>
</evidence>
<evidence type="ECO:0000256" key="2">
    <source>
        <dbReference type="ARBA" id="ARBA00022771"/>
    </source>
</evidence>
<keyword evidence="1" id="KW-0479">Metal-binding</keyword>
<evidence type="ECO:0000313" key="6">
    <source>
        <dbReference type="EMBL" id="TRM63607.1"/>
    </source>
</evidence>
<feature type="domain" description="MYND-type" evidence="5">
    <location>
        <begin position="430"/>
        <end position="471"/>
    </location>
</feature>
<dbReference type="AlphaFoldDB" id="A0A550CFM7"/>
<dbReference type="EMBL" id="VDMD01000009">
    <property type="protein sequence ID" value="TRM63607.1"/>
    <property type="molecule type" value="Genomic_DNA"/>
</dbReference>
<dbReference type="Gene3D" id="6.10.140.2220">
    <property type="match status" value="1"/>
</dbReference>
<keyword evidence="2 4" id="KW-0863">Zinc-finger</keyword>
<evidence type="ECO:0000313" key="7">
    <source>
        <dbReference type="Proteomes" id="UP000320762"/>
    </source>
</evidence>
<protein>
    <recommendedName>
        <fullName evidence="5">MYND-type domain-containing protein</fullName>
    </recommendedName>
</protein>
<reference evidence="6 7" key="1">
    <citation type="journal article" date="2019" name="New Phytol.">
        <title>Comparative genomics reveals unique wood-decay strategies and fruiting body development in the Schizophyllaceae.</title>
        <authorList>
            <person name="Almasi E."/>
            <person name="Sahu N."/>
            <person name="Krizsan K."/>
            <person name="Balint B."/>
            <person name="Kovacs G.M."/>
            <person name="Kiss B."/>
            <person name="Cseklye J."/>
            <person name="Drula E."/>
            <person name="Henrissat B."/>
            <person name="Nagy I."/>
            <person name="Chovatia M."/>
            <person name="Adam C."/>
            <person name="LaButti K."/>
            <person name="Lipzen A."/>
            <person name="Riley R."/>
            <person name="Grigoriev I.V."/>
            <person name="Nagy L.G."/>
        </authorList>
    </citation>
    <scope>NUCLEOTIDE SEQUENCE [LARGE SCALE GENOMIC DNA]</scope>
    <source>
        <strain evidence="6 7">NL-1724</strain>
    </source>
</reference>
<name>A0A550CFM7_9AGAR</name>
<gene>
    <name evidence="6" type="ORF">BD626DRAFT_402113</name>
</gene>
<evidence type="ECO:0000259" key="5">
    <source>
        <dbReference type="PROSITE" id="PS50865"/>
    </source>
</evidence>
<dbReference type="GO" id="GO:0008270">
    <property type="term" value="F:zinc ion binding"/>
    <property type="evidence" value="ECO:0007669"/>
    <property type="project" value="UniProtKB-KW"/>
</dbReference>
<keyword evidence="3" id="KW-0862">Zinc</keyword>
<organism evidence="6 7">
    <name type="scientific">Schizophyllum amplum</name>
    <dbReference type="NCBI Taxonomy" id="97359"/>
    <lineage>
        <taxon>Eukaryota</taxon>
        <taxon>Fungi</taxon>
        <taxon>Dikarya</taxon>
        <taxon>Basidiomycota</taxon>
        <taxon>Agaricomycotina</taxon>
        <taxon>Agaricomycetes</taxon>
        <taxon>Agaricomycetidae</taxon>
        <taxon>Agaricales</taxon>
        <taxon>Schizophyllaceae</taxon>
        <taxon>Schizophyllum</taxon>
    </lineage>
</organism>
<keyword evidence="7" id="KW-1185">Reference proteome</keyword>
<evidence type="ECO:0000256" key="1">
    <source>
        <dbReference type="ARBA" id="ARBA00022723"/>
    </source>
</evidence>
<dbReference type="OrthoDB" id="549788at2759"/>
<dbReference type="SUPFAM" id="SSF144232">
    <property type="entry name" value="HIT/MYND zinc finger-like"/>
    <property type="match status" value="1"/>
</dbReference>
<dbReference type="PROSITE" id="PS50865">
    <property type="entry name" value="ZF_MYND_2"/>
    <property type="match status" value="1"/>
</dbReference>
<dbReference type="Proteomes" id="UP000320762">
    <property type="component" value="Unassembled WGS sequence"/>
</dbReference>
<sequence length="608" mass="69332">MDFLRGSSYPFDAKILQTPRLQEIFLRLQRTRIPRHPINKAGARAITEVLQAWKMYAHLCEAAPHCGDAFLHTLLTHLPDAWEWALFLLPGQGNVMEIEVAELYQFEAADFPLREDGTVAVGVRLRYWVLVLMMVALFDEYAGRAACVALPRFGEVLMAVATYDWVKPLPRDGVQVGPGPMHRLYDILCDLLEDKDAAIARRMLRAVVAHEEREPGKTFLIAFERIQWHMDTPLASRDPDYISTTYTDVIKNLLDARLDPASPLQRLFLETFRRANGVSLTVKLLLKMVPDGGVPVPHKEERSVAMLCVALLDALFQSGARVREVVRAIKAGLLLYMDRLLRFVPMGVGDAMGEDWRRTAMLWMQRVLLPSLTWPKVLCAYREQAVLYPRLMDQTFVSWPMWHMVNLRFSLLHPRWELCEARLKQKEVACSNPNVWSGVKSKICECALVSYCSKRCQKMHWRAGGGHRQQCSRPMRDLTMLPLPDSVKPLRQPTMTYVDFHFIRTSALYEIALALERGTLIDRRPMTVEFLDVNSDGNLKVLPVTAGDDGPPLAEGTMRVYGRLHWGTNMEADVLLEQSMYIEDIKEFYQKVKKEDAARRAGLGLSPG</sequence>
<accession>A0A550CFM7</accession>
<dbReference type="InterPro" id="IPR002893">
    <property type="entry name" value="Znf_MYND"/>
</dbReference>